<comment type="subcellular location">
    <subcellularLocation>
        <location evidence="1">Membrane</location>
    </subcellularLocation>
</comment>
<feature type="compositionally biased region" description="Acidic residues" evidence="3">
    <location>
        <begin position="720"/>
        <end position="730"/>
    </location>
</feature>
<evidence type="ECO:0000259" key="4">
    <source>
        <dbReference type="PROSITE" id="PS50106"/>
    </source>
</evidence>
<name>A0A653CRG7_CALMS</name>
<dbReference type="InterPro" id="IPR001478">
    <property type="entry name" value="PDZ"/>
</dbReference>
<dbReference type="GO" id="GO:0098609">
    <property type="term" value="P:cell-cell adhesion"/>
    <property type="evidence" value="ECO:0007669"/>
    <property type="project" value="TreeGrafter"/>
</dbReference>
<dbReference type="GO" id="GO:0019901">
    <property type="term" value="F:protein kinase binding"/>
    <property type="evidence" value="ECO:0007669"/>
    <property type="project" value="TreeGrafter"/>
</dbReference>
<sequence>MLTGNGTLSYHDSEDTEDDQLTCLDDFQECIEDFQECLDAIHICIDGDDDLPFNHSPCTSTFEDYGRKSPKSKPNFFQGADFLELGEDQNFDSLERELTNFKTLNVETSLANDSDVDLSYKSINETIIKVENKKNLDKNGTYRADSLTHSDKDGYDTCIEESLSEDVTTKTKITDTRQSNISHFETELHRNHETKDNNENAKSTSQLDNKEIREEDNLYLELNKRSECDGKTVGFVETVYIVDNSFEPVLEATDKKRTELCANSIASSLIAASAPCLTAETPTARHICLDTKPMDSQLKSYDNSIDTLEEDEFFLVQYPSEVSNEVTKSYSEPNVLADNCQNLQKFERSSKFKRRSYRKCLNEYYNDYQDCLEALGHLKSAEKSSAVNSEQETTSLGEDDTKSSTDQHKAEMSDDEIFTNIILPMKNRSAPDILDTSFVTMTYDPGPYLDVTRRKSAFVFGEQGYNEPSDMTVIRPVDSESQPGYQFNNMLQKHWGSSHTVKVYREHGKSLGISIVGGRVDFTSSEKPSDVFSGIFVKNVVPDSPAGKTGQFKTGDRVLEVSGIDLRKATHETAVQAIKKADNPVTFVIQSLIPLMNDESQSNVTAVRRQSTKSRAAPPPPSKSPPVKKRSSLKSPAPPPPVSPTPTENLPSLVFSNDNDTNQSTQGAPNHLPAAEKSSYQTPAQSPLPHEAAPSVSETLSDEDYPKNKNKAATGSASESESESDDDDVRELEGRTMSAKGQQIDRASAANVKRSKEEAKADPEEEDDFGYTMSEFNFNFTIPMLSVTYNASI</sequence>
<evidence type="ECO:0000256" key="2">
    <source>
        <dbReference type="ARBA" id="ARBA00023136"/>
    </source>
</evidence>
<feature type="compositionally biased region" description="Polar residues" evidence="3">
    <location>
        <begin position="383"/>
        <end position="396"/>
    </location>
</feature>
<feature type="region of interest" description="Disordered" evidence="3">
    <location>
        <begin position="182"/>
        <end position="210"/>
    </location>
</feature>
<organism evidence="5 6">
    <name type="scientific">Callosobruchus maculatus</name>
    <name type="common">Southern cowpea weevil</name>
    <name type="synonym">Pulse bruchid</name>
    <dbReference type="NCBI Taxonomy" id="64391"/>
    <lineage>
        <taxon>Eukaryota</taxon>
        <taxon>Metazoa</taxon>
        <taxon>Ecdysozoa</taxon>
        <taxon>Arthropoda</taxon>
        <taxon>Hexapoda</taxon>
        <taxon>Insecta</taxon>
        <taxon>Pterygota</taxon>
        <taxon>Neoptera</taxon>
        <taxon>Endopterygota</taxon>
        <taxon>Coleoptera</taxon>
        <taxon>Polyphaga</taxon>
        <taxon>Cucujiformia</taxon>
        <taxon>Chrysomeloidea</taxon>
        <taxon>Chrysomelidae</taxon>
        <taxon>Bruchinae</taxon>
        <taxon>Bruchini</taxon>
        <taxon>Callosobruchus</taxon>
    </lineage>
</organism>
<dbReference type="GO" id="GO:0016323">
    <property type="term" value="C:basolateral plasma membrane"/>
    <property type="evidence" value="ECO:0007669"/>
    <property type="project" value="TreeGrafter"/>
</dbReference>
<reference evidence="5 6" key="1">
    <citation type="submission" date="2019-01" db="EMBL/GenBank/DDBJ databases">
        <authorList>
            <person name="Sayadi A."/>
        </authorList>
    </citation>
    <scope>NUCLEOTIDE SEQUENCE [LARGE SCALE GENOMIC DNA]</scope>
</reference>
<feature type="region of interest" description="Disordered" evidence="3">
    <location>
        <begin position="600"/>
        <end position="769"/>
    </location>
</feature>
<dbReference type="InterPro" id="IPR036034">
    <property type="entry name" value="PDZ_sf"/>
</dbReference>
<dbReference type="Pfam" id="PF00595">
    <property type="entry name" value="PDZ"/>
    <property type="match status" value="1"/>
</dbReference>
<dbReference type="EMBL" id="CAACVG010008569">
    <property type="protein sequence ID" value="VEN50342.1"/>
    <property type="molecule type" value="Genomic_DNA"/>
</dbReference>
<dbReference type="AlphaFoldDB" id="A0A653CRG7"/>
<dbReference type="PROSITE" id="PS50106">
    <property type="entry name" value="PDZ"/>
    <property type="match status" value="1"/>
</dbReference>
<keyword evidence="2" id="KW-0472">Membrane</keyword>
<evidence type="ECO:0000313" key="6">
    <source>
        <dbReference type="Proteomes" id="UP000410492"/>
    </source>
</evidence>
<proteinExistence type="predicted"/>
<dbReference type="GO" id="GO:0045197">
    <property type="term" value="P:establishment or maintenance of epithelial cell apical/basal polarity"/>
    <property type="evidence" value="ECO:0007669"/>
    <property type="project" value="TreeGrafter"/>
</dbReference>
<gene>
    <name evidence="5" type="ORF">CALMAC_LOCUS11143</name>
</gene>
<feature type="compositionally biased region" description="Basic and acidic residues" evidence="3">
    <location>
        <begin position="399"/>
        <end position="411"/>
    </location>
</feature>
<evidence type="ECO:0000313" key="5">
    <source>
        <dbReference type="EMBL" id="VEN50342.1"/>
    </source>
</evidence>
<dbReference type="GO" id="GO:0030054">
    <property type="term" value="C:cell junction"/>
    <property type="evidence" value="ECO:0007669"/>
    <property type="project" value="TreeGrafter"/>
</dbReference>
<evidence type="ECO:0000256" key="1">
    <source>
        <dbReference type="ARBA" id="ARBA00004370"/>
    </source>
</evidence>
<feature type="region of interest" description="Disordered" evidence="3">
    <location>
        <begin position="383"/>
        <end position="411"/>
    </location>
</feature>
<feature type="compositionally biased region" description="Polar residues" evidence="3">
    <location>
        <begin position="600"/>
        <end position="609"/>
    </location>
</feature>
<feature type="compositionally biased region" description="Basic and acidic residues" evidence="3">
    <location>
        <begin position="184"/>
        <end position="199"/>
    </location>
</feature>
<dbReference type="InterPro" id="IPR050614">
    <property type="entry name" value="Synaptic_Scaffolding_LAP-MAGUK"/>
</dbReference>
<feature type="domain" description="PDZ" evidence="4">
    <location>
        <begin position="500"/>
        <end position="593"/>
    </location>
</feature>
<feature type="compositionally biased region" description="Polar residues" evidence="3">
    <location>
        <begin position="647"/>
        <end position="668"/>
    </location>
</feature>
<dbReference type="PANTHER" id="PTHR23119">
    <property type="entry name" value="DISCS LARGE"/>
    <property type="match status" value="1"/>
</dbReference>
<keyword evidence="6" id="KW-1185">Reference proteome</keyword>
<dbReference type="Proteomes" id="UP000410492">
    <property type="component" value="Unassembled WGS sequence"/>
</dbReference>
<dbReference type="CDD" id="cd06671">
    <property type="entry name" value="PDZ7_MUPP1-PD6_PATJ-like"/>
    <property type="match status" value="1"/>
</dbReference>
<accession>A0A653CRG7</accession>
<dbReference type="PANTHER" id="PTHR23119:SF51">
    <property type="entry name" value="DISKS LARGE 1 TUMOR SUPPRESSOR PROTEIN"/>
    <property type="match status" value="1"/>
</dbReference>
<feature type="non-terminal residue" evidence="5">
    <location>
        <position position="793"/>
    </location>
</feature>
<evidence type="ECO:0000256" key="3">
    <source>
        <dbReference type="SAM" id="MobiDB-lite"/>
    </source>
</evidence>
<dbReference type="OrthoDB" id="6022242at2759"/>
<dbReference type="GO" id="GO:0097120">
    <property type="term" value="P:receptor localization to synapse"/>
    <property type="evidence" value="ECO:0007669"/>
    <property type="project" value="TreeGrafter"/>
</dbReference>
<dbReference type="SUPFAM" id="SSF50156">
    <property type="entry name" value="PDZ domain-like"/>
    <property type="match status" value="1"/>
</dbReference>
<protein>
    <recommendedName>
        <fullName evidence="4">PDZ domain-containing protein</fullName>
    </recommendedName>
</protein>
<dbReference type="SMART" id="SM00228">
    <property type="entry name" value="PDZ"/>
    <property type="match status" value="1"/>
</dbReference>
<dbReference type="Gene3D" id="2.30.42.10">
    <property type="match status" value="1"/>
</dbReference>
<dbReference type="GO" id="GO:0043113">
    <property type="term" value="P:receptor clustering"/>
    <property type="evidence" value="ECO:0007669"/>
    <property type="project" value="TreeGrafter"/>
</dbReference>